<evidence type="ECO:0000256" key="1">
    <source>
        <dbReference type="SAM" id="Phobius"/>
    </source>
</evidence>
<evidence type="ECO:0000313" key="3">
    <source>
        <dbReference type="Proteomes" id="UP001596201"/>
    </source>
</evidence>
<dbReference type="EMBL" id="JBHSKX010000002">
    <property type="protein sequence ID" value="MFC5368265.1"/>
    <property type="molecule type" value="Genomic_DNA"/>
</dbReference>
<keyword evidence="3" id="KW-1185">Reference proteome</keyword>
<dbReference type="Proteomes" id="UP001596201">
    <property type="component" value="Unassembled WGS sequence"/>
</dbReference>
<comment type="caution">
    <text evidence="2">The sequence shown here is derived from an EMBL/GenBank/DDBJ whole genome shotgun (WGS) entry which is preliminary data.</text>
</comment>
<dbReference type="InterPro" id="IPR058328">
    <property type="entry name" value="DUF8015"/>
</dbReference>
<sequence length="64" mass="6451">MNPFPAGVPTRFDLLLFVVGAALLSGGLAWVLSPVSLLPASVGSSLVAGLAMFDGLVRNPPTDG</sequence>
<gene>
    <name evidence="2" type="ORF">ACFPJ5_15150</name>
</gene>
<accession>A0ABD5RE13</accession>
<feature type="transmembrane region" description="Helical" evidence="1">
    <location>
        <begin position="12"/>
        <end position="32"/>
    </location>
</feature>
<organism evidence="2 3">
    <name type="scientific">Salinirubrum litoreum</name>
    <dbReference type="NCBI Taxonomy" id="1126234"/>
    <lineage>
        <taxon>Archaea</taxon>
        <taxon>Methanobacteriati</taxon>
        <taxon>Methanobacteriota</taxon>
        <taxon>Stenosarchaea group</taxon>
        <taxon>Halobacteria</taxon>
        <taxon>Halobacteriales</taxon>
        <taxon>Haloferacaceae</taxon>
        <taxon>Salinirubrum</taxon>
    </lineage>
</organism>
<protein>
    <recommendedName>
        <fullName evidence="4">XapX domain-containing protein</fullName>
    </recommendedName>
</protein>
<reference evidence="2 3" key="1">
    <citation type="journal article" date="2019" name="Int. J. Syst. Evol. Microbiol.">
        <title>The Global Catalogue of Microorganisms (GCM) 10K type strain sequencing project: providing services to taxonomists for standard genome sequencing and annotation.</title>
        <authorList>
            <consortium name="The Broad Institute Genomics Platform"/>
            <consortium name="The Broad Institute Genome Sequencing Center for Infectious Disease"/>
            <person name="Wu L."/>
            <person name="Ma J."/>
        </authorList>
    </citation>
    <scope>NUCLEOTIDE SEQUENCE [LARGE SCALE GENOMIC DNA]</scope>
    <source>
        <strain evidence="2 3">CGMCC 1.12237</strain>
    </source>
</reference>
<evidence type="ECO:0000313" key="2">
    <source>
        <dbReference type="EMBL" id="MFC5368265.1"/>
    </source>
</evidence>
<evidence type="ECO:0008006" key="4">
    <source>
        <dbReference type="Google" id="ProtNLM"/>
    </source>
</evidence>
<dbReference type="RefSeq" id="WP_227230520.1">
    <property type="nucleotide sequence ID" value="NZ_JAJCVJ010000002.1"/>
</dbReference>
<dbReference type="AlphaFoldDB" id="A0ABD5RE13"/>
<dbReference type="Pfam" id="PF26047">
    <property type="entry name" value="DUF8015"/>
    <property type="match status" value="1"/>
</dbReference>
<name>A0ABD5RE13_9EURY</name>
<keyword evidence="1" id="KW-1133">Transmembrane helix</keyword>
<keyword evidence="1" id="KW-0812">Transmembrane</keyword>
<keyword evidence="1" id="KW-0472">Membrane</keyword>
<proteinExistence type="predicted"/>